<name>A0ABT9LXJ9_9BACL</name>
<proteinExistence type="predicted"/>
<dbReference type="EMBL" id="JAURUO010000009">
    <property type="protein sequence ID" value="MDP9728983.1"/>
    <property type="molecule type" value="Genomic_DNA"/>
</dbReference>
<sequence>MDRPTATLRRLLILESLQEYIAHEIITVREQMRLKDLKIIDRKTNLHDIWIQYKSGSEFDEAIFMRKMLDAESKNRAKRTGIISP</sequence>
<reference evidence="1 2" key="1">
    <citation type="submission" date="2023-07" db="EMBL/GenBank/DDBJ databases">
        <title>Genomic Encyclopedia of Type Strains, Phase IV (KMG-IV): sequencing the most valuable type-strain genomes for metagenomic binning, comparative biology and taxonomic classification.</title>
        <authorList>
            <person name="Goeker M."/>
        </authorList>
    </citation>
    <scope>NUCLEOTIDE SEQUENCE [LARGE SCALE GENOMIC DNA]</scope>
    <source>
        <strain evidence="1 2">DSM 25924</strain>
    </source>
</reference>
<evidence type="ECO:0000313" key="1">
    <source>
        <dbReference type="EMBL" id="MDP9728983.1"/>
    </source>
</evidence>
<accession>A0ABT9LXJ9</accession>
<dbReference type="RefSeq" id="WP_203114242.1">
    <property type="nucleotide sequence ID" value="NZ_JAURUO010000009.1"/>
</dbReference>
<comment type="caution">
    <text evidence="1">The sequence shown here is derived from an EMBL/GenBank/DDBJ whole genome shotgun (WGS) entry which is preliminary data.</text>
</comment>
<dbReference type="Proteomes" id="UP001229209">
    <property type="component" value="Unassembled WGS sequence"/>
</dbReference>
<evidence type="ECO:0008006" key="3">
    <source>
        <dbReference type="Google" id="ProtNLM"/>
    </source>
</evidence>
<evidence type="ECO:0000313" key="2">
    <source>
        <dbReference type="Proteomes" id="UP001229209"/>
    </source>
</evidence>
<organism evidence="1 2">
    <name type="scientific">Alicyclobacillus tolerans</name>
    <dbReference type="NCBI Taxonomy" id="90970"/>
    <lineage>
        <taxon>Bacteria</taxon>
        <taxon>Bacillati</taxon>
        <taxon>Bacillota</taxon>
        <taxon>Bacilli</taxon>
        <taxon>Bacillales</taxon>
        <taxon>Alicyclobacillaceae</taxon>
        <taxon>Alicyclobacillus</taxon>
    </lineage>
</organism>
<gene>
    <name evidence="1" type="ORF">J2S04_001934</name>
</gene>
<protein>
    <recommendedName>
        <fullName evidence="3">Transposase</fullName>
    </recommendedName>
</protein>
<keyword evidence="2" id="KW-1185">Reference proteome</keyword>